<comment type="similarity">
    <text evidence="2">Belongs to the cation diffusion facilitator (CDF) transporter (TC 2.A.4) family.</text>
</comment>
<protein>
    <recommendedName>
        <fullName evidence="12">Cation diffusion facilitator family transporter</fullName>
    </recommendedName>
</protein>
<keyword evidence="11" id="KW-1185">Reference proteome</keyword>
<evidence type="ECO:0000256" key="5">
    <source>
        <dbReference type="ARBA" id="ARBA00022989"/>
    </source>
</evidence>
<accession>A0ABQ2KZD0</accession>
<feature type="transmembrane region" description="Helical" evidence="7">
    <location>
        <begin position="20"/>
        <end position="42"/>
    </location>
</feature>
<evidence type="ECO:0000313" key="10">
    <source>
        <dbReference type="EMBL" id="GGN97466.1"/>
    </source>
</evidence>
<comment type="caution">
    <text evidence="10">The sequence shown here is derived from an EMBL/GenBank/DDBJ whole genome shotgun (WGS) entry which is preliminary data.</text>
</comment>
<dbReference type="InterPro" id="IPR058533">
    <property type="entry name" value="Cation_efflux_TM"/>
</dbReference>
<evidence type="ECO:0000259" key="8">
    <source>
        <dbReference type="Pfam" id="PF01545"/>
    </source>
</evidence>
<evidence type="ECO:0000256" key="6">
    <source>
        <dbReference type="ARBA" id="ARBA00023136"/>
    </source>
</evidence>
<gene>
    <name evidence="10" type="ORF">GCM10010969_15430</name>
</gene>
<keyword evidence="3" id="KW-0813">Transport</keyword>
<dbReference type="Pfam" id="PF01545">
    <property type="entry name" value="Cation_efflux"/>
    <property type="match status" value="1"/>
</dbReference>
<feature type="transmembrane region" description="Helical" evidence="7">
    <location>
        <begin position="100"/>
        <end position="120"/>
    </location>
</feature>
<evidence type="ECO:0000256" key="3">
    <source>
        <dbReference type="ARBA" id="ARBA00022448"/>
    </source>
</evidence>
<evidence type="ECO:0000259" key="9">
    <source>
        <dbReference type="Pfam" id="PF16916"/>
    </source>
</evidence>
<feature type="domain" description="Cation efflux protein cytoplasmic" evidence="9">
    <location>
        <begin position="211"/>
        <end position="280"/>
    </location>
</feature>
<feature type="transmembrane region" description="Helical" evidence="7">
    <location>
        <begin position="63"/>
        <end position="88"/>
    </location>
</feature>
<keyword evidence="6 7" id="KW-0472">Membrane</keyword>
<feature type="transmembrane region" description="Helical" evidence="7">
    <location>
        <begin position="172"/>
        <end position="193"/>
    </location>
</feature>
<evidence type="ECO:0008006" key="12">
    <source>
        <dbReference type="Google" id="ProtNLM"/>
    </source>
</evidence>
<dbReference type="InterPro" id="IPR027470">
    <property type="entry name" value="Cation_efflux_CTD"/>
</dbReference>
<dbReference type="SUPFAM" id="SSF161111">
    <property type="entry name" value="Cation efflux protein transmembrane domain-like"/>
    <property type="match status" value="1"/>
</dbReference>
<comment type="subcellular location">
    <subcellularLocation>
        <location evidence="1">Membrane</location>
        <topology evidence="1">Multi-pass membrane protein</topology>
    </subcellularLocation>
</comment>
<evidence type="ECO:0000313" key="11">
    <source>
        <dbReference type="Proteomes" id="UP000606653"/>
    </source>
</evidence>
<dbReference type="InterPro" id="IPR036837">
    <property type="entry name" value="Cation_efflux_CTD_sf"/>
</dbReference>
<keyword evidence="5 7" id="KW-1133">Transmembrane helix</keyword>
<feature type="domain" description="Cation efflux protein transmembrane" evidence="8">
    <location>
        <begin position="64"/>
        <end position="188"/>
    </location>
</feature>
<evidence type="ECO:0000256" key="1">
    <source>
        <dbReference type="ARBA" id="ARBA00004141"/>
    </source>
</evidence>
<evidence type="ECO:0000256" key="4">
    <source>
        <dbReference type="ARBA" id="ARBA00022692"/>
    </source>
</evidence>
<dbReference type="InterPro" id="IPR027469">
    <property type="entry name" value="Cation_efflux_TMD_sf"/>
</dbReference>
<proteinExistence type="inferred from homology"/>
<dbReference type="Proteomes" id="UP000606653">
    <property type="component" value="Unassembled WGS sequence"/>
</dbReference>
<dbReference type="SUPFAM" id="SSF160240">
    <property type="entry name" value="Cation efflux protein cytoplasmic domain-like"/>
    <property type="match status" value="1"/>
</dbReference>
<dbReference type="Pfam" id="PF16916">
    <property type="entry name" value="ZT_dimer"/>
    <property type="match status" value="1"/>
</dbReference>
<reference evidence="11" key="1">
    <citation type="journal article" date="2019" name="Int. J. Syst. Evol. Microbiol.">
        <title>The Global Catalogue of Microorganisms (GCM) 10K type strain sequencing project: providing services to taxonomists for standard genome sequencing and annotation.</title>
        <authorList>
            <consortium name="The Broad Institute Genomics Platform"/>
            <consortium name="The Broad Institute Genome Sequencing Center for Infectious Disease"/>
            <person name="Wu L."/>
            <person name="Ma J."/>
        </authorList>
    </citation>
    <scope>NUCLEOTIDE SEQUENCE [LARGE SCALE GENOMIC DNA]</scope>
    <source>
        <strain evidence="11">CGMCC 1.6964</strain>
    </source>
</reference>
<name>A0ABQ2KZD0_9BACL</name>
<keyword evidence="4 7" id="KW-0812">Transmembrane</keyword>
<evidence type="ECO:0000256" key="7">
    <source>
        <dbReference type="SAM" id="Phobius"/>
    </source>
</evidence>
<evidence type="ECO:0000256" key="2">
    <source>
        <dbReference type="ARBA" id="ARBA00008114"/>
    </source>
</evidence>
<sequence length="302" mass="33296">MVMTVRQKDTWNSTGGTDAYLLGAAALLKGIGGWMGGSHALLVDSLNSVSDAVRSTRFGKLQASLVGMLFAVLILVGAIEAVLSGIGQLLHSSQRTPNEWAAVAFFFAVVVSQVLFIIRYRQLEQEDREKARRYTKEHRLSMYASVFVAAGMVLWVVGKSFDIPELLYADPAASLLVALIAIIKALRLMLLIFGGSPTLSKQRAEDPTPFLETVQRVRGVIEVRELRATKVAEAVKIDLILSVNPRMTVKEAEEVAQRSRDLLVHRFVQVVEVDVRVEPYHSGYPYKSNDDLLNGDSPTIVQ</sequence>
<dbReference type="EMBL" id="BMLN01000003">
    <property type="protein sequence ID" value="GGN97466.1"/>
    <property type="molecule type" value="Genomic_DNA"/>
</dbReference>
<dbReference type="PANTHER" id="PTHR43840">
    <property type="entry name" value="MITOCHONDRIAL METAL TRANSPORTER 1-RELATED"/>
    <property type="match status" value="1"/>
</dbReference>
<feature type="transmembrane region" description="Helical" evidence="7">
    <location>
        <begin position="140"/>
        <end position="157"/>
    </location>
</feature>
<dbReference type="Gene3D" id="1.20.1510.10">
    <property type="entry name" value="Cation efflux protein transmembrane domain"/>
    <property type="match status" value="1"/>
</dbReference>
<organism evidence="10 11">
    <name type="scientific">Saccharibacillus kuerlensis</name>
    <dbReference type="NCBI Taxonomy" id="459527"/>
    <lineage>
        <taxon>Bacteria</taxon>
        <taxon>Bacillati</taxon>
        <taxon>Bacillota</taxon>
        <taxon>Bacilli</taxon>
        <taxon>Bacillales</taxon>
        <taxon>Paenibacillaceae</taxon>
        <taxon>Saccharibacillus</taxon>
    </lineage>
</organism>
<dbReference type="Gene3D" id="3.30.70.1350">
    <property type="entry name" value="Cation efflux protein, cytoplasmic domain"/>
    <property type="match status" value="1"/>
</dbReference>
<dbReference type="PANTHER" id="PTHR43840:SF15">
    <property type="entry name" value="MITOCHONDRIAL METAL TRANSPORTER 1-RELATED"/>
    <property type="match status" value="1"/>
</dbReference>
<dbReference type="InterPro" id="IPR050291">
    <property type="entry name" value="CDF_Transporter"/>
</dbReference>